<dbReference type="Proteomes" id="UP000235392">
    <property type="component" value="Unassembled WGS sequence"/>
</dbReference>
<evidence type="ECO:0000313" key="2">
    <source>
        <dbReference type="Proteomes" id="UP000235392"/>
    </source>
</evidence>
<gene>
    <name evidence="1" type="ORF">PCASD_12828</name>
</gene>
<accession>A0A2N5UWB7</accession>
<dbReference type="EMBL" id="PGCI01000084">
    <property type="protein sequence ID" value="PLW41926.1"/>
    <property type="molecule type" value="Genomic_DNA"/>
</dbReference>
<proteinExistence type="predicted"/>
<name>A0A2N5UWB7_9BASI</name>
<dbReference type="AlphaFoldDB" id="A0A2N5UWB7"/>
<organism evidence="1 2">
    <name type="scientific">Puccinia coronata f. sp. avenae</name>
    <dbReference type="NCBI Taxonomy" id="200324"/>
    <lineage>
        <taxon>Eukaryota</taxon>
        <taxon>Fungi</taxon>
        <taxon>Dikarya</taxon>
        <taxon>Basidiomycota</taxon>
        <taxon>Pucciniomycotina</taxon>
        <taxon>Pucciniomycetes</taxon>
        <taxon>Pucciniales</taxon>
        <taxon>Pucciniaceae</taxon>
        <taxon>Puccinia</taxon>
    </lineage>
</organism>
<reference evidence="1 2" key="1">
    <citation type="submission" date="2017-11" db="EMBL/GenBank/DDBJ databases">
        <title>De novo assembly and phasing of dikaryotic genomes from two isolates of Puccinia coronata f. sp. avenae, the causal agent of oat crown rust.</title>
        <authorList>
            <person name="Miller M.E."/>
            <person name="Zhang Y."/>
            <person name="Omidvar V."/>
            <person name="Sperschneider J."/>
            <person name="Schwessinger B."/>
            <person name="Raley C."/>
            <person name="Palmer J.M."/>
            <person name="Garnica D."/>
            <person name="Upadhyaya N."/>
            <person name="Rathjen J."/>
            <person name="Taylor J.M."/>
            <person name="Park R.F."/>
            <person name="Dodds P.N."/>
            <person name="Hirsch C.D."/>
            <person name="Kianian S.F."/>
            <person name="Figueroa M."/>
        </authorList>
    </citation>
    <scope>NUCLEOTIDE SEQUENCE [LARGE SCALE GENOMIC DNA]</scope>
    <source>
        <strain evidence="1">12SD80</strain>
    </source>
</reference>
<protein>
    <submittedName>
        <fullName evidence="1">Uncharacterized protein</fullName>
    </submittedName>
</protein>
<comment type="caution">
    <text evidence="1">The sequence shown here is derived from an EMBL/GenBank/DDBJ whole genome shotgun (WGS) entry which is preliminary data.</text>
</comment>
<evidence type="ECO:0000313" key="1">
    <source>
        <dbReference type="EMBL" id="PLW41926.1"/>
    </source>
</evidence>
<sequence length="205" mass="22537">MRRFVLEATIGRFKKASSGHYLTEAPTGCFYEAPSGRISQVAPTGRFLVASSGRFSLPEKLARMVASEFISDATIRFKLGRRATEATEFELVNDSLGGPAPEFESDGCIRYKLGCDHPSQLFWQCLSGSNCWTLPNSIQWAPVGCTGSFWFSLSNGRFEASRLHQGGALEASAGHFYQKASSGLAGFFLETFPMVYWARSQRSSS</sequence>